<dbReference type="InterPro" id="IPR014044">
    <property type="entry name" value="CAP_dom"/>
</dbReference>
<keyword evidence="5" id="KW-1185">Reference proteome</keyword>
<evidence type="ECO:0000256" key="1">
    <source>
        <dbReference type="SAM" id="MobiDB-lite"/>
    </source>
</evidence>
<dbReference type="SUPFAM" id="SSF55797">
    <property type="entry name" value="PR-1-like"/>
    <property type="match status" value="1"/>
</dbReference>
<feature type="domain" description="CAP-associated" evidence="3">
    <location>
        <begin position="41"/>
        <end position="178"/>
    </location>
</feature>
<gene>
    <name evidence="4" type="ORF">IMZ08_13450</name>
</gene>
<evidence type="ECO:0000259" key="3">
    <source>
        <dbReference type="Pfam" id="PF14504"/>
    </source>
</evidence>
<protein>
    <submittedName>
        <fullName evidence="4">CAP domain-containing protein</fullName>
    </submittedName>
</protein>
<name>A0ABR9QKU2_9BACI</name>
<evidence type="ECO:0000259" key="2">
    <source>
        <dbReference type="Pfam" id="PF00188"/>
    </source>
</evidence>
<comment type="caution">
    <text evidence="4">The sequence shown here is derived from an EMBL/GenBank/DDBJ whole genome shotgun (WGS) entry which is preliminary data.</text>
</comment>
<dbReference type="InterPro" id="IPR035940">
    <property type="entry name" value="CAP_sf"/>
</dbReference>
<dbReference type="InterPro" id="IPR029410">
    <property type="entry name" value="CAP_assoc"/>
</dbReference>
<evidence type="ECO:0000313" key="5">
    <source>
        <dbReference type="Proteomes" id="UP001516662"/>
    </source>
</evidence>
<reference evidence="4 5" key="1">
    <citation type="submission" date="2020-10" db="EMBL/GenBank/DDBJ databases">
        <title>Bacillus sp. HD4P25, an endophyte from a halophyte.</title>
        <authorList>
            <person name="Sun J.-Q."/>
        </authorList>
    </citation>
    <scope>NUCLEOTIDE SEQUENCE [LARGE SCALE GENOMIC DNA]</scope>
    <source>
        <strain evidence="4 5">YIM 93174</strain>
    </source>
</reference>
<dbReference type="CDD" id="cd05379">
    <property type="entry name" value="CAP_bacterial"/>
    <property type="match status" value="1"/>
</dbReference>
<feature type="compositionally biased region" description="Polar residues" evidence="1">
    <location>
        <begin position="1"/>
        <end position="14"/>
    </location>
</feature>
<accession>A0ABR9QKU2</accession>
<dbReference type="Gene3D" id="3.40.33.10">
    <property type="entry name" value="CAP"/>
    <property type="match status" value="1"/>
</dbReference>
<sequence>MDQLDQRLQTSETDVNSKTEVQKPELITPTKQAFSIYNVELGETRSEIEKRIGSPIRSTPNEYGLMWNAYHDNYQNFIMISYNVNDEVVGLYTPHDLISSTHGIERGSVKASVIEKLGVPLNKIRKGMTYYQFEKDRDYDVFLVDNSYVTVFYDQHQQDTVTSIQIVSEEVEKSKKEFYTASSDTLKEGFEYQLFDLTNATRVNHELPILSWDDHVKETARKHSLDMAQNNYFSHTNLEGQSPFDRMLEDDILFTVAGENLAYGQFSSIFAHEGLMNSLGHRENILQPDFRNLGVGVAFNTKSQPYYTQKFYSN</sequence>
<dbReference type="PANTHER" id="PTHR31157">
    <property type="entry name" value="SCP DOMAIN-CONTAINING PROTEIN"/>
    <property type="match status" value="1"/>
</dbReference>
<organism evidence="4 5">
    <name type="scientific">Litchfieldia luteola</name>
    <dbReference type="NCBI Taxonomy" id="682179"/>
    <lineage>
        <taxon>Bacteria</taxon>
        <taxon>Bacillati</taxon>
        <taxon>Bacillota</taxon>
        <taxon>Bacilli</taxon>
        <taxon>Bacillales</taxon>
        <taxon>Bacillaceae</taxon>
        <taxon>Litchfieldia</taxon>
    </lineage>
</organism>
<evidence type="ECO:0000313" key="4">
    <source>
        <dbReference type="EMBL" id="MBE4909069.1"/>
    </source>
</evidence>
<dbReference type="Proteomes" id="UP001516662">
    <property type="component" value="Unassembled WGS sequence"/>
</dbReference>
<dbReference type="EMBL" id="JADCLJ010000020">
    <property type="protein sequence ID" value="MBE4909069.1"/>
    <property type="molecule type" value="Genomic_DNA"/>
</dbReference>
<dbReference type="Pfam" id="PF14504">
    <property type="entry name" value="CAP_assoc_N"/>
    <property type="match status" value="1"/>
</dbReference>
<feature type="domain" description="SCP" evidence="2">
    <location>
        <begin position="195"/>
        <end position="311"/>
    </location>
</feature>
<dbReference type="PANTHER" id="PTHR31157:SF1">
    <property type="entry name" value="SCP DOMAIN-CONTAINING PROTEIN"/>
    <property type="match status" value="1"/>
</dbReference>
<proteinExistence type="predicted"/>
<dbReference type="Pfam" id="PF00188">
    <property type="entry name" value="CAP"/>
    <property type="match status" value="1"/>
</dbReference>
<feature type="region of interest" description="Disordered" evidence="1">
    <location>
        <begin position="1"/>
        <end position="24"/>
    </location>
</feature>